<keyword evidence="2" id="KW-0012">Acyltransferase</keyword>
<protein>
    <submittedName>
        <fullName evidence="4">GNAT family N-acetyltransferase</fullName>
    </submittedName>
</protein>
<dbReference type="SUPFAM" id="SSF55729">
    <property type="entry name" value="Acyl-CoA N-acyltransferases (Nat)"/>
    <property type="match status" value="1"/>
</dbReference>
<keyword evidence="1" id="KW-0808">Transferase</keyword>
<accession>A0ABT3NXN8</accession>
<proteinExistence type="predicted"/>
<organism evidence="4 5">
    <name type="scientific">Sabulicella glaciei</name>
    <dbReference type="NCBI Taxonomy" id="2984948"/>
    <lineage>
        <taxon>Bacteria</taxon>
        <taxon>Pseudomonadati</taxon>
        <taxon>Pseudomonadota</taxon>
        <taxon>Alphaproteobacteria</taxon>
        <taxon>Acetobacterales</taxon>
        <taxon>Acetobacteraceae</taxon>
        <taxon>Sabulicella</taxon>
    </lineage>
</organism>
<dbReference type="CDD" id="cd04301">
    <property type="entry name" value="NAT_SF"/>
    <property type="match status" value="1"/>
</dbReference>
<evidence type="ECO:0000259" key="3">
    <source>
        <dbReference type="PROSITE" id="PS51186"/>
    </source>
</evidence>
<dbReference type="Proteomes" id="UP001526430">
    <property type="component" value="Unassembled WGS sequence"/>
</dbReference>
<dbReference type="InterPro" id="IPR050832">
    <property type="entry name" value="Bact_Acetyltransf"/>
</dbReference>
<evidence type="ECO:0000313" key="5">
    <source>
        <dbReference type="Proteomes" id="UP001526430"/>
    </source>
</evidence>
<feature type="domain" description="N-acetyltransferase" evidence="3">
    <location>
        <begin position="1"/>
        <end position="157"/>
    </location>
</feature>
<keyword evidence="5" id="KW-1185">Reference proteome</keyword>
<dbReference type="Pfam" id="PF00583">
    <property type="entry name" value="Acetyltransf_1"/>
    <property type="match status" value="1"/>
</dbReference>
<evidence type="ECO:0000256" key="1">
    <source>
        <dbReference type="ARBA" id="ARBA00022679"/>
    </source>
</evidence>
<reference evidence="4 5" key="1">
    <citation type="submission" date="2022-10" db="EMBL/GenBank/DDBJ databases">
        <title>Roseococcus glaciei nov., sp. nov., isolated from glacier.</title>
        <authorList>
            <person name="Liu Q."/>
            <person name="Xin Y.-H."/>
        </authorList>
    </citation>
    <scope>NUCLEOTIDE SEQUENCE [LARGE SCALE GENOMIC DNA]</scope>
    <source>
        <strain evidence="4 5">MDT2-1-1</strain>
    </source>
</reference>
<evidence type="ECO:0000256" key="2">
    <source>
        <dbReference type="ARBA" id="ARBA00023315"/>
    </source>
</evidence>
<dbReference type="InterPro" id="IPR000182">
    <property type="entry name" value="GNAT_dom"/>
</dbReference>
<gene>
    <name evidence="4" type="ORF">OF850_14955</name>
</gene>
<dbReference type="RefSeq" id="WP_301591070.1">
    <property type="nucleotide sequence ID" value="NZ_JAPFQI010000012.1"/>
</dbReference>
<evidence type="ECO:0000313" key="4">
    <source>
        <dbReference type="EMBL" id="MCW8086931.1"/>
    </source>
</evidence>
<comment type="caution">
    <text evidence="4">The sequence shown here is derived from an EMBL/GenBank/DDBJ whole genome shotgun (WGS) entry which is preliminary data.</text>
</comment>
<dbReference type="Gene3D" id="3.40.630.30">
    <property type="match status" value="1"/>
</dbReference>
<sequence>MIRAARAGEEAQVAALINAINSLDGPPPARPMTVEIVLRDLLCAEPRALLHVAEHEGALVGFATAGFVYDAERQADALMLLDLYVEPGARRRGLARGLMAALARDARRHGAGCLWWGVDEGDDEALLFYRSIGARSEGLFSGEIVEGAALDRLADMA</sequence>
<dbReference type="PANTHER" id="PTHR43877">
    <property type="entry name" value="AMINOALKYLPHOSPHONATE N-ACETYLTRANSFERASE-RELATED-RELATED"/>
    <property type="match status" value="1"/>
</dbReference>
<dbReference type="PROSITE" id="PS51186">
    <property type="entry name" value="GNAT"/>
    <property type="match status" value="1"/>
</dbReference>
<name>A0ABT3NXN8_9PROT</name>
<dbReference type="EMBL" id="JAPFQI010000012">
    <property type="protein sequence ID" value="MCW8086931.1"/>
    <property type="molecule type" value="Genomic_DNA"/>
</dbReference>
<dbReference type="InterPro" id="IPR016181">
    <property type="entry name" value="Acyl_CoA_acyltransferase"/>
</dbReference>